<gene>
    <name evidence="1" type="ORF">MANES_01G045180v8</name>
</gene>
<evidence type="ECO:0000313" key="2">
    <source>
        <dbReference type="Proteomes" id="UP000091857"/>
    </source>
</evidence>
<dbReference type="EMBL" id="CM004387">
    <property type="protein sequence ID" value="KAG8661947.1"/>
    <property type="molecule type" value="Genomic_DNA"/>
</dbReference>
<sequence>MDEISDYSVLEAKSSSVRLLHDWLRLRMSWADLFSRYMVAMASSLQHPLVQHCNGLLALPLLSLWAIGRSVLLMICCDGDMSMQLSMIHLRLSVQCCKGVGPCSVIGLLFVNCSFFFLDCL</sequence>
<evidence type="ECO:0000313" key="1">
    <source>
        <dbReference type="EMBL" id="KAG8661947.1"/>
    </source>
</evidence>
<keyword evidence="2" id="KW-1185">Reference proteome</keyword>
<accession>A0ACB7IAM5</accession>
<protein>
    <submittedName>
        <fullName evidence="1">Uncharacterized protein</fullName>
    </submittedName>
</protein>
<comment type="caution">
    <text evidence="1">The sequence shown here is derived from an EMBL/GenBank/DDBJ whole genome shotgun (WGS) entry which is preliminary data.</text>
</comment>
<dbReference type="Proteomes" id="UP000091857">
    <property type="component" value="Chromosome 1"/>
</dbReference>
<proteinExistence type="predicted"/>
<name>A0ACB7IAM5_MANES</name>
<organism evidence="1 2">
    <name type="scientific">Manihot esculenta</name>
    <name type="common">Cassava</name>
    <name type="synonym">Jatropha manihot</name>
    <dbReference type="NCBI Taxonomy" id="3983"/>
    <lineage>
        <taxon>Eukaryota</taxon>
        <taxon>Viridiplantae</taxon>
        <taxon>Streptophyta</taxon>
        <taxon>Embryophyta</taxon>
        <taxon>Tracheophyta</taxon>
        <taxon>Spermatophyta</taxon>
        <taxon>Magnoliopsida</taxon>
        <taxon>eudicotyledons</taxon>
        <taxon>Gunneridae</taxon>
        <taxon>Pentapetalae</taxon>
        <taxon>rosids</taxon>
        <taxon>fabids</taxon>
        <taxon>Malpighiales</taxon>
        <taxon>Euphorbiaceae</taxon>
        <taxon>Crotonoideae</taxon>
        <taxon>Manihoteae</taxon>
        <taxon>Manihot</taxon>
    </lineage>
</organism>
<reference evidence="2" key="1">
    <citation type="journal article" date="2016" name="Nat. Biotechnol.">
        <title>Sequencing wild and cultivated cassava and related species reveals extensive interspecific hybridization and genetic diversity.</title>
        <authorList>
            <person name="Bredeson J.V."/>
            <person name="Lyons J.B."/>
            <person name="Prochnik S.E."/>
            <person name="Wu G.A."/>
            <person name="Ha C.M."/>
            <person name="Edsinger-Gonzales E."/>
            <person name="Grimwood J."/>
            <person name="Schmutz J."/>
            <person name="Rabbi I.Y."/>
            <person name="Egesi C."/>
            <person name="Nauluvula P."/>
            <person name="Lebot V."/>
            <person name="Ndunguru J."/>
            <person name="Mkamilo G."/>
            <person name="Bart R.S."/>
            <person name="Setter T.L."/>
            <person name="Gleadow R.M."/>
            <person name="Kulakow P."/>
            <person name="Ferguson M.E."/>
            <person name="Rounsley S."/>
            <person name="Rokhsar D.S."/>
        </authorList>
    </citation>
    <scope>NUCLEOTIDE SEQUENCE [LARGE SCALE GENOMIC DNA]</scope>
    <source>
        <strain evidence="2">cv. AM560-2</strain>
    </source>
</reference>